<name>W0SCY0_9PROT</name>
<dbReference type="STRING" id="1223802.SUTH_01274"/>
<sequence length="234" mass="25486">MRFLFASISFCLMALGQGAACAESIRDQEIAECRSGEIAVWNDGVDRPAIHSSLRIAYRHDDAPPWFDRSEVEALVSRAANAWAGCGVPVVIVPDAQADPRLPGTVRVQWSEAGSRGNFGLSNLSARTLSLGPGAFALLRSRNPSYNAMQTLQMVLSHELGHFFGLMAHSRRCIDVLSYYHDGKGARCFTRDPAGIGAFVEYRHTLPTACDIERCRAVNGLPPLQKSTAPAGRR</sequence>
<organism evidence="2 3">
    <name type="scientific">Sulfuritalea hydrogenivorans sk43H</name>
    <dbReference type="NCBI Taxonomy" id="1223802"/>
    <lineage>
        <taxon>Bacteria</taxon>
        <taxon>Pseudomonadati</taxon>
        <taxon>Pseudomonadota</taxon>
        <taxon>Betaproteobacteria</taxon>
        <taxon>Nitrosomonadales</taxon>
        <taxon>Sterolibacteriaceae</taxon>
        <taxon>Sulfuritalea</taxon>
    </lineage>
</organism>
<dbReference type="InterPro" id="IPR024079">
    <property type="entry name" value="MetalloPept_cat_dom_sf"/>
</dbReference>
<gene>
    <name evidence="2" type="ORF">SUTH_01274</name>
</gene>
<keyword evidence="3" id="KW-1185">Reference proteome</keyword>
<dbReference type="Gene3D" id="3.40.390.10">
    <property type="entry name" value="Collagenase (Catalytic Domain)"/>
    <property type="match status" value="1"/>
</dbReference>
<evidence type="ECO:0000313" key="2">
    <source>
        <dbReference type="EMBL" id="BAO29074.1"/>
    </source>
</evidence>
<keyword evidence="1" id="KW-0732">Signal</keyword>
<dbReference type="Proteomes" id="UP000031637">
    <property type="component" value="Chromosome"/>
</dbReference>
<evidence type="ECO:0000256" key="1">
    <source>
        <dbReference type="SAM" id="SignalP"/>
    </source>
</evidence>
<reference evidence="2 3" key="1">
    <citation type="journal article" date="2014" name="Syst. Appl. Microbiol.">
        <title>Complete genomes of freshwater sulfur oxidizers Sulfuricella denitrificans skB26 and Sulfuritalea hydrogenivorans sk43H: genetic insights into the sulfur oxidation pathway of betaproteobacteria.</title>
        <authorList>
            <person name="Watanabe T."/>
            <person name="Kojima H."/>
            <person name="Fukui M."/>
        </authorList>
    </citation>
    <scope>NUCLEOTIDE SEQUENCE [LARGE SCALE GENOMIC DNA]</scope>
    <source>
        <strain evidence="2">DSM22779</strain>
    </source>
</reference>
<feature type="signal peptide" evidence="1">
    <location>
        <begin position="1"/>
        <end position="22"/>
    </location>
</feature>
<dbReference type="KEGG" id="shd:SUTH_01274"/>
<dbReference type="OrthoDB" id="8903812at2"/>
<dbReference type="SUPFAM" id="SSF55486">
    <property type="entry name" value="Metalloproteases ('zincins'), catalytic domain"/>
    <property type="match status" value="1"/>
</dbReference>
<evidence type="ECO:0000313" key="3">
    <source>
        <dbReference type="Proteomes" id="UP000031637"/>
    </source>
</evidence>
<feature type="chain" id="PRO_5004796216" description="Peptidase M10 metallopeptidase domain-containing protein" evidence="1">
    <location>
        <begin position="23"/>
        <end position="234"/>
    </location>
</feature>
<proteinExistence type="predicted"/>
<accession>W0SCY0</accession>
<dbReference type="EMBL" id="AP012547">
    <property type="protein sequence ID" value="BAO29074.1"/>
    <property type="molecule type" value="Genomic_DNA"/>
</dbReference>
<evidence type="ECO:0008006" key="4">
    <source>
        <dbReference type="Google" id="ProtNLM"/>
    </source>
</evidence>
<dbReference type="HOGENOM" id="CLU_1184544_0_0_4"/>
<dbReference type="AlphaFoldDB" id="W0SCY0"/>
<protein>
    <recommendedName>
        <fullName evidence="4">Peptidase M10 metallopeptidase domain-containing protein</fullName>
    </recommendedName>
</protein>
<dbReference type="GO" id="GO:0008237">
    <property type="term" value="F:metallopeptidase activity"/>
    <property type="evidence" value="ECO:0007669"/>
    <property type="project" value="InterPro"/>
</dbReference>
<dbReference type="RefSeq" id="WP_041097960.1">
    <property type="nucleotide sequence ID" value="NZ_AP012547.1"/>
</dbReference>